<dbReference type="Pfam" id="PF03372">
    <property type="entry name" value="Exo_endo_phos"/>
    <property type="match status" value="1"/>
</dbReference>
<dbReference type="AlphaFoldDB" id="A0A5D0CUC7"/>
<evidence type="ECO:0000313" key="3">
    <source>
        <dbReference type="Proteomes" id="UP000325218"/>
    </source>
</evidence>
<dbReference type="EMBL" id="VSDO01000002">
    <property type="protein sequence ID" value="TYA13492.1"/>
    <property type="molecule type" value="Genomic_DNA"/>
</dbReference>
<proteinExistence type="predicted"/>
<keyword evidence="2" id="KW-0540">Nuclease</keyword>
<dbReference type="InterPro" id="IPR005135">
    <property type="entry name" value="Endo/exonuclease/phosphatase"/>
</dbReference>
<dbReference type="RefSeq" id="WP_148452221.1">
    <property type="nucleotide sequence ID" value="NZ_VSDO01000002.1"/>
</dbReference>
<dbReference type="SUPFAM" id="SSF56219">
    <property type="entry name" value="DNase I-like"/>
    <property type="match status" value="1"/>
</dbReference>
<dbReference type="Proteomes" id="UP000325218">
    <property type="component" value="Unassembled WGS sequence"/>
</dbReference>
<feature type="domain" description="Endonuclease/exonuclease/phosphatase" evidence="1">
    <location>
        <begin position="8"/>
        <end position="254"/>
    </location>
</feature>
<dbReference type="GO" id="GO:0004519">
    <property type="term" value="F:endonuclease activity"/>
    <property type="evidence" value="ECO:0007669"/>
    <property type="project" value="UniProtKB-KW"/>
</dbReference>
<evidence type="ECO:0000313" key="2">
    <source>
        <dbReference type="EMBL" id="TYA13492.1"/>
    </source>
</evidence>
<name>A0A5D0CUC7_9BACL</name>
<keyword evidence="2" id="KW-0378">Hydrolase</keyword>
<keyword evidence="3" id="KW-1185">Reference proteome</keyword>
<comment type="caution">
    <text evidence="2">The sequence shown here is derived from an EMBL/GenBank/DDBJ whole genome shotgun (WGS) entry which is preliminary data.</text>
</comment>
<keyword evidence="2" id="KW-0255">Endonuclease</keyword>
<dbReference type="OrthoDB" id="9793162at2"/>
<protein>
    <submittedName>
        <fullName evidence="2">Endonuclease/exonuclease/phosphatase family protein</fullName>
    </submittedName>
</protein>
<evidence type="ECO:0000259" key="1">
    <source>
        <dbReference type="Pfam" id="PF03372"/>
    </source>
</evidence>
<gene>
    <name evidence="2" type="ORF">FRY98_12635</name>
</gene>
<dbReference type="GO" id="GO:0000175">
    <property type="term" value="F:3'-5'-RNA exonuclease activity"/>
    <property type="evidence" value="ECO:0007669"/>
    <property type="project" value="TreeGrafter"/>
</dbReference>
<dbReference type="CDD" id="cd09083">
    <property type="entry name" value="EEP-1"/>
    <property type="match status" value="1"/>
</dbReference>
<dbReference type="InterPro" id="IPR036691">
    <property type="entry name" value="Endo/exonu/phosph_ase_sf"/>
</dbReference>
<dbReference type="Gene3D" id="3.60.10.10">
    <property type="entry name" value="Endonuclease/exonuclease/phosphatase"/>
    <property type="match status" value="1"/>
</dbReference>
<dbReference type="PANTHER" id="PTHR12121:SF36">
    <property type="entry name" value="ENDONUCLEASE_EXONUCLEASE_PHOSPHATASE DOMAIN-CONTAINING PROTEIN"/>
    <property type="match status" value="1"/>
</dbReference>
<keyword evidence="2" id="KW-0269">Exonuclease</keyword>
<sequence length="266" mass="30350">MSRTFTVMTFNLRTAVATDPYVWEKRKHWVAKIIEDRKPDLIGTQEATVPMLDWLKDRFHGTYDVYGVNRTRSDEAGEFSAIFVKRDSFSILRSGSFMLSETPDVIGSFGWDAQCERICSWVELAFHGETKPAIRFFNTHLDHIGKVARIEGLRLILKNMREQNLGIPLPVILTGDFNDTPESGLLDVIHEFEPMTSCFDLMSEEEKKHSRTFHGYQGGTEGSPIDYIMSSQGIDFKSSAIVRDKVEDGYPSDHYPIVAHMEMQAD</sequence>
<organism evidence="2 3">
    <name type="scientific">Paenibacillus faecis</name>
    <dbReference type="NCBI Taxonomy" id="862114"/>
    <lineage>
        <taxon>Bacteria</taxon>
        <taxon>Bacillati</taxon>
        <taxon>Bacillota</taxon>
        <taxon>Bacilli</taxon>
        <taxon>Bacillales</taxon>
        <taxon>Paenibacillaceae</taxon>
        <taxon>Paenibacillus</taxon>
    </lineage>
</organism>
<reference evidence="2 3" key="1">
    <citation type="submission" date="2019-08" db="EMBL/GenBank/DDBJ databases">
        <title>Genome sequencing of Paenibacillus faecis DSM 23593(T).</title>
        <authorList>
            <person name="Kook J.-K."/>
            <person name="Park S.-N."/>
            <person name="Lim Y.K."/>
        </authorList>
    </citation>
    <scope>NUCLEOTIDE SEQUENCE [LARGE SCALE GENOMIC DNA]</scope>
    <source>
        <strain evidence="2 3">DSM 23593</strain>
    </source>
</reference>
<dbReference type="PANTHER" id="PTHR12121">
    <property type="entry name" value="CARBON CATABOLITE REPRESSOR PROTEIN 4"/>
    <property type="match status" value="1"/>
</dbReference>
<accession>A0A5D0CUC7</accession>
<dbReference type="InterPro" id="IPR050410">
    <property type="entry name" value="CCR4/nocturin_mRNA_transcr"/>
</dbReference>